<evidence type="ECO:0000313" key="3">
    <source>
        <dbReference type="Proteomes" id="UP000053872"/>
    </source>
</evidence>
<organism evidence="2 3">
    <name type="scientific">Columba livia</name>
    <name type="common">Rock dove</name>
    <dbReference type="NCBI Taxonomy" id="8932"/>
    <lineage>
        <taxon>Eukaryota</taxon>
        <taxon>Metazoa</taxon>
        <taxon>Chordata</taxon>
        <taxon>Craniata</taxon>
        <taxon>Vertebrata</taxon>
        <taxon>Euteleostomi</taxon>
        <taxon>Archelosauria</taxon>
        <taxon>Archosauria</taxon>
        <taxon>Dinosauria</taxon>
        <taxon>Saurischia</taxon>
        <taxon>Theropoda</taxon>
        <taxon>Coelurosauria</taxon>
        <taxon>Aves</taxon>
        <taxon>Neognathae</taxon>
        <taxon>Neoaves</taxon>
        <taxon>Columbimorphae</taxon>
        <taxon>Columbiformes</taxon>
        <taxon>Columbidae</taxon>
        <taxon>Columba</taxon>
    </lineage>
</organism>
<feature type="transmembrane region" description="Helical" evidence="1">
    <location>
        <begin position="12"/>
        <end position="31"/>
    </location>
</feature>
<dbReference type="EMBL" id="AKCR02000032">
    <property type="protein sequence ID" value="PKK25518.1"/>
    <property type="molecule type" value="Genomic_DNA"/>
</dbReference>
<dbReference type="InParanoid" id="A0A2I0M771"/>
<sequence length="153" mass="17248">MMKAKGKDSPTSWFHLIILLVNMLAPSPLAWHSVLPFCILQVNFPYRTQELQEMKQTPILTGGTRVPDSLHCVQFILVDINIVPKVCSSAYTAALQRTDVRCGNPRCRVCTQQLAADIVTKRRQEHAVRLKLTSANKSPFHAAATVYVWFTLQ</sequence>
<evidence type="ECO:0000256" key="1">
    <source>
        <dbReference type="SAM" id="Phobius"/>
    </source>
</evidence>
<reference evidence="2 3" key="1">
    <citation type="journal article" date="2013" name="Science">
        <title>Genomic diversity and evolution of the head crest in the rock pigeon.</title>
        <authorList>
            <person name="Shapiro M.D."/>
            <person name="Kronenberg Z."/>
            <person name="Li C."/>
            <person name="Domyan E.T."/>
            <person name="Pan H."/>
            <person name="Campbell M."/>
            <person name="Tan H."/>
            <person name="Huff C.D."/>
            <person name="Hu H."/>
            <person name="Vickrey A.I."/>
            <person name="Nielsen S.C."/>
            <person name="Stringham S.A."/>
            <person name="Hu H."/>
            <person name="Willerslev E."/>
            <person name="Gilbert M.T."/>
            <person name="Yandell M."/>
            <person name="Zhang G."/>
            <person name="Wang J."/>
        </authorList>
    </citation>
    <scope>NUCLEOTIDE SEQUENCE [LARGE SCALE GENOMIC DNA]</scope>
    <source>
        <tissue evidence="2">Blood</tissue>
    </source>
</reference>
<proteinExistence type="predicted"/>
<gene>
    <name evidence="2" type="primary">SMIM5</name>
    <name evidence="2" type="ORF">A306_00006319</name>
</gene>
<keyword evidence="3" id="KW-1185">Reference proteome</keyword>
<keyword evidence="1" id="KW-0472">Membrane</keyword>
<protein>
    <submittedName>
        <fullName evidence="2">Small integral membrane protein 5</fullName>
    </submittedName>
</protein>
<accession>A0A2I0M771</accession>
<dbReference type="AlphaFoldDB" id="A0A2I0M771"/>
<evidence type="ECO:0000313" key="2">
    <source>
        <dbReference type="EMBL" id="PKK25518.1"/>
    </source>
</evidence>
<dbReference type="Proteomes" id="UP000053872">
    <property type="component" value="Unassembled WGS sequence"/>
</dbReference>
<comment type="caution">
    <text evidence="2">The sequence shown here is derived from an EMBL/GenBank/DDBJ whole genome shotgun (WGS) entry which is preliminary data.</text>
</comment>
<name>A0A2I0M771_COLLI</name>
<keyword evidence="1" id="KW-0812">Transmembrane</keyword>
<keyword evidence="1" id="KW-1133">Transmembrane helix</keyword>